<keyword evidence="4" id="KW-1185">Reference proteome</keyword>
<feature type="domain" description="Capsule synthesis protein CapA" evidence="2">
    <location>
        <begin position="6"/>
        <end position="228"/>
    </location>
</feature>
<dbReference type="RefSeq" id="WP_012175217.1">
    <property type="nucleotide sequence ID" value="NC_009943.1"/>
</dbReference>
<evidence type="ECO:0000313" key="3">
    <source>
        <dbReference type="EMBL" id="ABW67601.1"/>
    </source>
</evidence>
<gene>
    <name evidence="3" type="ordered locus">Dole_1797</name>
</gene>
<proteinExistence type="inferred from homology"/>
<dbReference type="STRING" id="96561.Dole_1797"/>
<evidence type="ECO:0000313" key="4">
    <source>
        <dbReference type="Proteomes" id="UP000008561"/>
    </source>
</evidence>
<dbReference type="InterPro" id="IPR029052">
    <property type="entry name" value="Metallo-depent_PP-like"/>
</dbReference>
<reference evidence="3 4" key="1">
    <citation type="submission" date="2007-10" db="EMBL/GenBank/DDBJ databases">
        <title>Complete sequence of Desulfococcus oleovorans Hxd3.</title>
        <authorList>
            <consortium name="US DOE Joint Genome Institute"/>
            <person name="Copeland A."/>
            <person name="Lucas S."/>
            <person name="Lapidus A."/>
            <person name="Barry K."/>
            <person name="Glavina del Rio T."/>
            <person name="Dalin E."/>
            <person name="Tice H."/>
            <person name="Pitluck S."/>
            <person name="Kiss H."/>
            <person name="Brettin T."/>
            <person name="Bruce D."/>
            <person name="Detter J.C."/>
            <person name="Han C."/>
            <person name="Schmutz J."/>
            <person name="Larimer F."/>
            <person name="Land M."/>
            <person name="Hauser L."/>
            <person name="Kyrpides N."/>
            <person name="Kim E."/>
            <person name="Wawrik B."/>
            <person name="Richardson P."/>
        </authorList>
    </citation>
    <scope>NUCLEOTIDE SEQUENCE [LARGE SCALE GENOMIC DNA]</scope>
    <source>
        <strain evidence="4">DSM 6200 / JCM 39069 / Hxd3</strain>
    </source>
</reference>
<comment type="similarity">
    <text evidence="1">Belongs to the CapA family.</text>
</comment>
<evidence type="ECO:0000256" key="1">
    <source>
        <dbReference type="ARBA" id="ARBA00005662"/>
    </source>
</evidence>
<dbReference type="HOGENOM" id="CLU_860372_0_0_7"/>
<dbReference type="SUPFAM" id="SSF56300">
    <property type="entry name" value="Metallo-dependent phosphatases"/>
    <property type="match status" value="1"/>
</dbReference>
<dbReference type="InterPro" id="IPR052169">
    <property type="entry name" value="CW_Biosynth-Accessory"/>
</dbReference>
<dbReference type="EMBL" id="CP000859">
    <property type="protein sequence ID" value="ABW67601.1"/>
    <property type="molecule type" value="Genomic_DNA"/>
</dbReference>
<dbReference type="CDD" id="cd07381">
    <property type="entry name" value="MPP_CapA"/>
    <property type="match status" value="1"/>
</dbReference>
<sequence>MTTSNSILFLGDVYLDRPYRIPSLDTPFVFNLEAPLTEHDKPLPDKIVLKSSGDFLKKTFDPLPTAVCLANNHIMDYGVKGFEDTINFLENNRIGYFGAGTPKNNHNNPLVLDIAGHRTALLGYCYNAYFGQVDSGFKMKYTPAPLDADRIKRDIAAIRGSCDRIIVNLHWGRLYSNYPRKAEVELARTVIDAGANVLIGHHAHTLQPVETYKNGLIAYNIGNFIFPDIDLPTHYTDRGHPTRRRIIKQRKWHNSSAGILVDVPNTACEIKYFLRCGDAVKYGRSFFHRYLHINIDNVYEKADMLSLRSSDYKKVFERILNYLDNPKIPSKEGSRQMARQLQLLWPWGKK</sequence>
<dbReference type="KEGG" id="dol:Dole_1797"/>
<protein>
    <recommendedName>
        <fullName evidence="2">Capsule synthesis protein CapA domain-containing protein</fullName>
    </recommendedName>
</protein>
<accession>A9A0X6</accession>
<dbReference type="InterPro" id="IPR019079">
    <property type="entry name" value="Capsule_synth_CapA"/>
</dbReference>
<dbReference type="PANTHER" id="PTHR33393:SF11">
    <property type="entry name" value="POLYGLUTAMINE SYNTHESIS ACCESSORY PROTEIN RV0574C-RELATED"/>
    <property type="match status" value="1"/>
</dbReference>
<dbReference type="SMART" id="SM00854">
    <property type="entry name" value="PGA_cap"/>
    <property type="match status" value="1"/>
</dbReference>
<dbReference type="eggNOG" id="COG2843">
    <property type="taxonomic scope" value="Bacteria"/>
</dbReference>
<organism evidence="3 4">
    <name type="scientific">Desulfosudis oleivorans (strain DSM 6200 / JCM 39069 / Hxd3)</name>
    <name type="common">Desulfococcus oleovorans</name>
    <dbReference type="NCBI Taxonomy" id="96561"/>
    <lineage>
        <taxon>Bacteria</taxon>
        <taxon>Pseudomonadati</taxon>
        <taxon>Thermodesulfobacteriota</taxon>
        <taxon>Desulfobacteria</taxon>
        <taxon>Desulfobacterales</taxon>
        <taxon>Desulfosudaceae</taxon>
        <taxon>Desulfosudis</taxon>
    </lineage>
</organism>
<name>A9A0X6_DESOH</name>
<dbReference type="Gene3D" id="3.60.21.10">
    <property type="match status" value="1"/>
</dbReference>
<dbReference type="OrthoDB" id="5405713at2"/>
<dbReference type="AlphaFoldDB" id="A9A0X6"/>
<evidence type="ECO:0000259" key="2">
    <source>
        <dbReference type="SMART" id="SM00854"/>
    </source>
</evidence>
<dbReference type="Pfam" id="PF09587">
    <property type="entry name" value="PGA_cap"/>
    <property type="match status" value="1"/>
</dbReference>
<dbReference type="Proteomes" id="UP000008561">
    <property type="component" value="Chromosome"/>
</dbReference>
<dbReference type="PANTHER" id="PTHR33393">
    <property type="entry name" value="POLYGLUTAMINE SYNTHESIS ACCESSORY PROTEIN RV0574C-RELATED"/>
    <property type="match status" value="1"/>
</dbReference>